<dbReference type="InterPro" id="IPR007046">
    <property type="entry name" value="RNA_pol_sigma_54_core-bd"/>
</dbReference>
<keyword evidence="3" id="KW-0808">Transferase</keyword>
<evidence type="ECO:0000256" key="5">
    <source>
        <dbReference type="ARBA" id="ARBA00023015"/>
    </source>
</evidence>
<evidence type="ECO:0000313" key="13">
    <source>
        <dbReference type="Proteomes" id="UP000220251"/>
    </source>
</evidence>
<dbReference type="InterPro" id="IPR000394">
    <property type="entry name" value="RNA_pol_sigma_54"/>
</dbReference>
<keyword evidence="4" id="KW-0548">Nucleotidyltransferase</keyword>
<feature type="region of interest" description="Disordered" evidence="9">
    <location>
        <begin position="57"/>
        <end position="81"/>
    </location>
</feature>
<dbReference type="PROSITE" id="PS50044">
    <property type="entry name" value="SIGMA54_3"/>
    <property type="match status" value="1"/>
</dbReference>
<proteinExistence type="inferred from homology"/>
<dbReference type="RefSeq" id="WP_098037263.1">
    <property type="nucleotide sequence ID" value="NZ_CWGJ01000001.1"/>
</dbReference>
<feature type="domain" description="RNA polymerase sigma factor 54 DNA-binding" evidence="10">
    <location>
        <begin position="329"/>
        <end position="486"/>
    </location>
</feature>
<keyword evidence="13" id="KW-1185">Reference proteome</keyword>
<dbReference type="EMBL" id="CWGJ01000001">
    <property type="protein sequence ID" value="CRX37407.1"/>
    <property type="molecule type" value="Genomic_DNA"/>
</dbReference>
<dbReference type="Pfam" id="PF04552">
    <property type="entry name" value="Sigma54_DBD"/>
    <property type="match status" value="1"/>
</dbReference>
<reference evidence="13" key="1">
    <citation type="submission" date="2015-06" db="EMBL/GenBank/DDBJ databases">
        <authorList>
            <person name="Bertelli C."/>
        </authorList>
    </citation>
    <scope>NUCLEOTIDE SEQUENCE [LARGE SCALE GENOMIC DNA]</scope>
    <source>
        <strain evidence="13">CRIB-30</strain>
    </source>
</reference>
<sequence length="488" mass="56475">MNPKFELKQERKQSLTQKQSQRLIMSAKMQQGIYFLQLPIQELEATIEEELEENPLLDILEERESTPEEDEEWERDPKENLEEELSFNEGDFEALSRMDDDFTENLYQEKISSENREDGDKLKTFLLSLVQKRDTLFENLMRQAEEAFTTESEMKAAESVIGSLDEKGFLTTPLDEIAFLSGEAPELVEYVIRRIQEFDPPGIAATSLRESLLIQLKRKDKENTLAFRIVDEFFDELIQNKIKLIAAKLKESPEMVKQAVKDHIVQLDLNPGYLFANTGQKIIVPDLSIQEEDGILHVKANNDRLPELKINRQYIRLLQDESLNKGEKEFLKNKIESARWLIKNIAQRQSTIEKIGEWLADKQKSFFLDPKGLLTPACMRELADDLSLHESTIARAIANKYLSCDRGVFPLRKFFTASYTNVSGEAVSAKTVKDILKEIIDGEDKKRPLSDLTIEKELERRGIPCARRTISKYRLELNIGNVHQRREF</sequence>
<keyword evidence="6" id="KW-0731">Sigma factor</keyword>
<evidence type="ECO:0000256" key="9">
    <source>
        <dbReference type="SAM" id="MobiDB-lite"/>
    </source>
</evidence>
<dbReference type="PIRSF" id="PIRSF000774">
    <property type="entry name" value="RpoN"/>
    <property type="match status" value="1"/>
</dbReference>
<accession>A0A0H5DMZ9</accession>
<evidence type="ECO:0000256" key="7">
    <source>
        <dbReference type="ARBA" id="ARBA00023125"/>
    </source>
</evidence>
<keyword evidence="2" id="KW-0240">DNA-directed RNA polymerase</keyword>
<evidence type="ECO:0000256" key="8">
    <source>
        <dbReference type="ARBA" id="ARBA00023163"/>
    </source>
</evidence>
<dbReference type="GO" id="GO:0003677">
    <property type="term" value="F:DNA binding"/>
    <property type="evidence" value="ECO:0007669"/>
    <property type="project" value="UniProtKB-KW"/>
</dbReference>
<dbReference type="PRINTS" id="PR00045">
    <property type="entry name" value="SIGMA54FCT"/>
</dbReference>
<keyword evidence="5" id="KW-0805">Transcription regulation</keyword>
<dbReference type="Pfam" id="PF00309">
    <property type="entry name" value="Sigma54_AID"/>
    <property type="match status" value="1"/>
</dbReference>
<dbReference type="PANTHER" id="PTHR32248">
    <property type="entry name" value="RNA POLYMERASE SIGMA-54 FACTOR"/>
    <property type="match status" value="1"/>
</dbReference>
<keyword evidence="7" id="KW-0238">DNA-binding</keyword>
<dbReference type="GO" id="GO:0000428">
    <property type="term" value="C:DNA-directed RNA polymerase complex"/>
    <property type="evidence" value="ECO:0007669"/>
    <property type="project" value="UniProtKB-KW"/>
</dbReference>
<keyword evidence="8" id="KW-0804">Transcription</keyword>
<evidence type="ECO:0000256" key="1">
    <source>
        <dbReference type="ARBA" id="ARBA00008798"/>
    </source>
</evidence>
<dbReference type="Proteomes" id="UP000220251">
    <property type="component" value="Unassembled WGS sequence"/>
</dbReference>
<evidence type="ECO:0000256" key="2">
    <source>
        <dbReference type="ARBA" id="ARBA00022478"/>
    </source>
</evidence>
<evidence type="ECO:0000259" key="10">
    <source>
        <dbReference type="Pfam" id="PF04552"/>
    </source>
</evidence>
<dbReference type="GO" id="GO:0016779">
    <property type="term" value="F:nucleotidyltransferase activity"/>
    <property type="evidence" value="ECO:0007669"/>
    <property type="project" value="UniProtKB-KW"/>
</dbReference>
<gene>
    <name evidence="12" type="primary">rpoN</name>
    <name evidence="12" type="ORF">ELAC_0043</name>
</gene>
<evidence type="ECO:0000259" key="11">
    <source>
        <dbReference type="Pfam" id="PF04963"/>
    </source>
</evidence>
<dbReference type="InterPro" id="IPR007634">
    <property type="entry name" value="RNA_pol_sigma_54_DNA-bd"/>
</dbReference>
<evidence type="ECO:0000256" key="4">
    <source>
        <dbReference type="ARBA" id="ARBA00022695"/>
    </source>
</evidence>
<dbReference type="GO" id="GO:0006352">
    <property type="term" value="P:DNA-templated transcription initiation"/>
    <property type="evidence" value="ECO:0007669"/>
    <property type="project" value="InterPro"/>
</dbReference>
<dbReference type="GO" id="GO:0001216">
    <property type="term" value="F:DNA-binding transcription activator activity"/>
    <property type="evidence" value="ECO:0007669"/>
    <property type="project" value="InterPro"/>
</dbReference>
<dbReference type="AlphaFoldDB" id="A0A0H5DMZ9"/>
<dbReference type="Gene3D" id="1.10.10.60">
    <property type="entry name" value="Homeodomain-like"/>
    <property type="match status" value="1"/>
</dbReference>
<dbReference type="Pfam" id="PF04963">
    <property type="entry name" value="Sigma54_CBD"/>
    <property type="match status" value="1"/>
</dbReference>
<evidence type="ECO:0000256" key="3">
    <source>
        <dbReference type="ARBA" id="ARBA00022679"/>
    </source>
</evidence>
<name>A0A0H5DMZ9_9BACT</name>
<feature type="domain" description="RNA polymerase sigma factor 54 core-binding" evidence="11">
    <location>
        <begin position="129"/>
        <end position="314"/>
    </location>
</feature>
<dbReference type="Gene3D" id="1.10.10.1330">
    <property type="entry name" value="RNA polymerase sigma-54 factor, core-binding domain"/>
    <property type="match status" value="1"/>
</dbReference>
<protein>
    <submittedName>
        <fullName evidence="12">RNA polymerase sigma-54 factor</fullName>
    </submittedName>
</protein>
<dbReference type="GO" id="GO:0016987">
    <property type="term" value="F:sigma factor activity"/>
    <property type="evidence" value="ECO:0007669"/>
    <property type="project" value="UniProtKB-KW"/>
</dbReference>
<dbReference type="PANTHER" id="PTHR32248:SF4">
    <property type="entry name" value="RNA POLYMERASE SIGMA-54 FACTOR"/>
    <property type="match status" value="1"/>
</dbReference>
<dbReference type="OrthoDB" id="9814402at2"/>
<evidence type="ECO:0000256" key="6">
    <source>
        <dbReference type="ARBA" id="ARBA00023082"/>
    </source>
</evidence>
<comment type="similarity">
    <text evidence="1">Belongs to the sigma-54 factor family.</text>
</comment>
<evidence type="ECO:0000313" key="12">
    <source>
        <dbReference type="EMBL" id="CRX37407.1"/>
    </source>
</evidence>
<dbReference type="NCBIfam" id="TIGR02395">
    <property type="entry name" value="rpoN_sigma"/>
    <property type="match status" value="1"/>
</dbReference>
<organism evidence="12 13">
    <name type="scientific">Estrella lausannensis</name>
    <dbReference type="NCBI Taxonomy" id="483423"/>
    <lineage>
        <taxon>Bacteria</taxon>
        <taxon>Pseudomonadati</taxon>
        <taxon>Chlamydiota</taxon>
        <taxon>Chlamydiia</taxon>
        <taxon>Parachlamydiales</taxon>
        <taxon>Candidatus Criblamydiaceae</taxon>
        <taxon>Estrella</taxon>
    </lineage>
</organism>
<dbReference type="InterPro" id="IPR038709">
    <property type="entry name" value="RpoN_core-bd_sf"/>
</dbReference>